<dbReference type="InterPro" id="IPR036396">
    <property type="entry name" value="Cyt_P450_sf"/>
</dbReference>
<feature type="binding site" description="axial binding residue" evidence="12">
    <location>
        <position position="418"/>
    </location>
    <ligand>
        <name>heme</name>
        <dbReference type="ChEBI" id="CHEBI:30413"/>
    </ligand>
    <ligandPart>
        <name>Fe</name>
        <dbReference type="ChEBI" id="CHEBI:18248"/>
    </ligandPart>
</feature>
<dbReference type="PANTHER" id="PTHR24305">
    <property type="entry name" value="CYTOCHROME P450"/>
    <property type="match status" value="1"/>
</dbReference>
<dbReference type="SUPFAM" id="SSF48264">
    <property type="entry name" value="Cytochrome P450"/>
    <property type="match status" value="1"/>
</dbReference>
<dbReference type="PRINTS" id="PR00385">
    <property type="entry name" value="P450"/>
</dbReference>
<evidence type="ECO:0000256" key="4">
    <source>
        <dbReference type="ARBA" id="ARBA00022617"/>
    </source>
</evidence>
<dbReference type="EMBL" id="MU006112">
    <property type="protein sequence ID" value="KAF2835010.1"/>
    <property type="molecule type" value="Genomic_DNA"/>
</dbReference>
<keyword evidence="11" id="KW-0472">Membrane</keyword>
<dbReference type="Gene3D" id="1.10.630.10">
    <property type="entry name" value="Cytochrome P450"/>
    <property type="match status" value="1"/>
</dbReference>
<evidence type="ECO:0000256" key="2">
    <source>
        <dbReference type="ARBA" id="ARBA00004167"/>
    </source>
</evidence>
<dbReference type="PROSITE" id="PS00086">
    <property type="entry name" value="CYTOCHROME_P450"/>
    <property type="match status" value="1"/>
</dbReference>
<evidence type="ECO:0000256" key="6">
    <source>
        <dbReference type="ARBA" id="ARBA00022723"/>
    </source>
</evidence>
<evidence type="ECO:0000256" key="3">
    <source>
        <dbReference type="ARBA" id="ARBA00010617"/>
    </source>
</evidence>
<dbReference type="InterPro" id="IPR001128">
    <property type="entry name" value="Cyt_P450"/>
</dbReference>
<keyword evidence="7" id="KW-1133">Transmembrane helix</keyword>
<evidence type="ECO:0000256" key="10">
    <source>
        <dbReference type="ARBA" id="ARBA00023033"/>
    </source>
</evidence>
<dbReference type="PRINTS" id="PR00463">
    <property type="entry name" value="EP450I"/>
</dbReference>
<keyword evidence="8 13" id="KW-0560">Oxidoreductase</keyword>
<proteinExistence type="inferred from homology"/>
<dbReference type="InterPro" id="IPR017972">
    <property type="entry name" value="Cyt_P450_CS"/>
</dbReference>
<evidence type="ECO:0000256" key="7">
    <source>
        <dbReference type="ARBA" id="ARBA00022989"/>
    </source>
</evidence>
<name>A0A9P4S4I7_9PEZI</name>
<keyword evidence="4 12" id="KW-0349">Heme</keyword>
<dbReference type="GO" id="GO:0020037">
    <property type="term" value="F:heme binding"/>
    <property type="evidence" value="ECO:0007669"/>
    <property type="project" value="InterPro"/>
</dbReference>
<dbReference type="GO" id="GO:0005506">
    <property type="term" value="F:iron ion binding"/>
    <property type="evidence" value="ECO:0007669"/>
    <property type="project" value="InterPro"/>
</dbReference>
<comment type="similarity">
    <text evidence="3 13">Belongs to the cytochrome P450 family.</text>
</comment>
<comment type="subcellular location">
    <subcellularLocation>
        <location evidence="2">Membrane</location>
        <topology evidence="2">Single-pass membrane protein</topology>
    </subcellularLocation>
</comment>
<evidence type="ECO:0000256" key="9">
    <source>
        <dbReference type="ARBA" id="ARBA00023004"/>
    </source>
</evidence>
<keyword evidence="6 12" id="KW-0479">Metal-binding</keyword>
<comment type="caution">
    <text evidence="14">The sequence shown here is derived from an EMBL/GenBank/DDBJ whole genome shotgun (WGS) entry which is preliminary data.</text>
</comment>
<dbReference type="GO" id="GO:0016020">
    <property type="term" value="C:membrane"/>
    <property type="evidence" value="ECO:0007669"/>
    <property type="project" value="UniProtKB-SubCell"/>
</dbReference>
<dbReference type="InterPro" id="IPR002401">
    <property type="entry name" value="Cyt_P450_E_grp-I"/>
</dbReference>
<dbReference type="InterPro" id="IPR050121">
    <property type="entry name" value="Cytochrome_P450_monoxygenase"/>
</dbReference>
<comment type="cofactor">
    <cofactor evidence="1 12">
        <name>heme</name>
        <dbReference type="ChEBI" id="CHEBI:30413"/>
    </cofactor>
</comment>
<evidence type="ECO:0000256" key="8">
    <source>
        <dbReference type="ARBA" id="ARBA00023002"/>
    </source>
</evidence>
<gene>
    <name evidence="14" type="ORF">M501DRAFT_982891</name>
</gene>
<dbReference type="GO" id="GO:0009403">
    <property type="term" value="P:toxin biosynthetic process"/>
    <property type="evidence" value="ECO:0007669"/>
    <property type="project" value="UniProtKB-ARBA"/>
</dbReference>
<evidence type="ECO:0000256" key="13">
    <source>
        <dbReference type="RuleBase" id="RU000461"/>
    </source>
</evidence>
<dbReference type="PANTHER" id="PTHR24305:SF210">
    <property type="entry name" value="CYTOCHROME P450 MONOOXYGENASE ASQL-RELATED"/>
    <property type="match status" value="1"/>
</dbReference>
<accession>A0A9P4S4I7</accession>
<keyword evidence="15" id="KW-1185">Reference proteome</keyword>
<protein>
    <submittedName>
        <fullName evidence="14">Isotrichodermin C-15 hydroxylase</fullName>
    </submittedName>
</protein>
<dbReference type="Pfam" id="PF00067">
    <property type="entry name" value="p450"/>
    <property type="match status" value="1"/>
</dbReference>
<dbReference type="CDD" id="cd11058">
    <property type="entry name" value="CYP60B-like"/>
    <property type="match status" value="1"/>
</dbReference>
<dbReference type="GO" id="GO:0016705">
    <property type="term" value="F:oxidoreductase activity, acting on paired donors, with incorporation or reduction of molecular oxygen"/>
    <property type="evidence" value="ECO:0007669"/>
    <property type="project" value="InterPro"/>
</dbReference>
<dbReference type="GO" id="GO:0004497">
    <property type="term" value="F:monooxygenase activity"/>
    <property type="evidence" value="ECO:0007669"/>
    <property type="project" value="UniProtKB-KW"/>
</dbReference>
<evidence type="ECO:0000256" key="5">
    <source>
        <dbReference type="ARBA" id="ARBA00022692"/>
    </source>
</evidence>
<reference evidence="14" key="1">
    <citation type="journal article" date="2020" name="Stud. Mycol.">
        <title>101 Dothideomycetes genomes: a test case for predicting lifestyles and emergence of pathogens.</title>
        <authorList>
            <person name="Haridas S."/>
            <person name="Albert R."/>
            <person name="Binder M."/>
            <person name="Bloem J."/>
            <person name="Labutti K."/>
            <person name="Salamov A."/>
            <person name="Andreopoulos B."/>
            <person name="Baker S."/>
            <person name="Barry K."/>
            <person name="Bills G."/>
            <person name="Bluhm B."/>
            <person name="Cannon C."/>
            <person name="Castanera R."/>
            <person name="Culley D."/>
            <person name="Daum C."/>
            <person name="Ezra D."/>
            <person name="Gonzalez J."/>
            <person name="Henrissat B."/>
            <person name="Kuo A."/>
            <person name="Liang C."/>
            <person name="Lipzen A."/>
            <person name="Lutzoni F."/>
            <person name="Magnuson J."/>
            <person name="Mondo S."/>
            <person name="Nolan M."/>
            <person name="Ohm R."/>
            <person name="Pangilinan J."/>
            <person name="Park H.-J."/>
            <person name="Ramirez L."/>
            <person name="Alfaro M."/>
            <person name="Sun H."/>
            <person name="Tritt A."/>
            <person name="Yoshinaga Y."/>
            <person name="Zwiers L.-H."/>
            <person name="Turgeon B."/>
            <person name="Goodwin S."/>
            <person name="Spatafora J."/>
            <person name="Crous P."/>
            <person name="Grigoriev I."/>
        </authorList>
    </citation>
    <scope>NUCLEOTIDE SEQUENCE</scope>
    <source>
        <strain evidence="14">CBS 101060</strain>
    </source>
</reference>
<sequence>MCFYNIYLHPLSKYPGSKWDAASRIPYCTYLIRGTMNARVTAAHKRYGDVVRIAPDELSYISGDTAWEDIYGFCNNKRGRKVYLKDRTWIGPSGNGSWSLLAADKESHSRIRRLFSHAFSDKALREQEPLIQKYVDLLVHRVGEVSLDGPLDVVKWYNYTTFDIIGDLVLGESLYCLRDKDYHPWVSNVFMALKGIALGICLRIYPNLSPIINRLISQEILARRRYFYDFAYKQYHKRLANETDRPDFVSYVERQRGPKGVEVSQAEMDATYAGIMIAGSETTATVLSGTTWFLLQNPEIYQRLRAEIREKFQRNEDITMEAVNQCSYLIACLSEGMRLYPPVTTGFPRIVPAGGDTISGKYVPAGTRVYVSQFASNHSERNFVEPQKYAPERWLEDPYYAADKKSAYNPFSFGPRNCIGKHLAYVDMRLIMAKLLLNYDFELVDKEFEWIETQKVYTTWEKQPLMVKVIPAERT</sequence>
<keyword evidence="10 13" id="KW-0503">Monooxygenase</keyword>
<dbReference type="AlphaFoldDB" id="A0A9P4S4I7"/>
<organism evidence="14 15">
    <name type="scientific">Patellaria atrata CBS 101060</name>
    <dbReference type="NCBI Taxonomy" id="1346257"/>
    <lineage>
        <taxon>Eukaryota</taxon>
        <taxon>Fungi</taxon>
        <taxon>Dikarya</taxon>
        <taxon>Ascomycota</taxon>
        <taxon>Pezizomycotina</taxon>
        <taxon>Dothideomycetes</taxon>
        <taxon>Dothideomycetes incertae sedis</taxon>
        <taxon>Patellariales</taxon>
        <taxon>Patellariaceae</taxon>
        <taxon>Patellaria</taxon>
    </lineage>
</organism>
<dbReference type="Proteomes" id="UP000799429">
    <property type="component" value="Unassembled WGS sequence"/>
</dbReference>
<evidence type="ECO:0000256" key="1">
    <source>
        <dbReference type="ARBA" id="ARBA00001971"/>
    </source>
</evidence>
<dbReference type="OrthoDB" id="1470350at2759"/>
<keyword evidence="9 12" id="KW-0408">Iron</keyword>
<evidence type="ECO:0000313" key="14">
    <source>
        <dbReference type="EMBL" id="KAF2835010.1"/>
    </source>
</evidence>
<dbReference type="FunFam" id="1.10.630.10:FF:000047">
    <property type="entry name" value="Cytochrome P450 monooxygenase"/>
    <property type="match status" value="1"/>
</dbReference>
<evidence type="ECO:0000313" key="15">
    <source>
        <dbReference type="Proteomes" id="UP000799429"/>
    </source>
</evidence>
<keyword evidence="5" id="KW-0812">Transmembrane</keyword>
<evidence type="ECO:0000256" key="11">
    <source>
        <dbReference type="ARBA" id="ARBA00023136"/>
    </source>
</evidence>
<evidence type="ECO:0000256" key="12">
    <source>
        <dbReference type="PIRSR" id="PIRSR602401-1"/>
    </source>
</evidence>